<keyword evidence="5 8" id="KW-0812">Transmembrane</keyword>
<dbReference type="KEGG" id="obg:Verru16b_00954"/>
<keyword evidence="11" id="KW-1185">Reference proteome</keyword>
<dbReference type="RefSeq" id="WP_237023467.1">
    <property type="nucleotide sequence ID" value="NZ_CP016094.1"/>
</dbReference>
<name>A0A1D8ASR6_9BACT</name>
<feature type="transmembrane region" description="Helical" evidence="8">
    <location>
        <begin position="95"/>
        <end position="112"/>
    </location>
</feature>
<dbReference type="EMBL" id="CP016094">
    <property type="protein sequence ID" value="AOS43896.1"/>
    <property type="molecule type" value="Genomic_DNA"/>
</dbReference>
<feature type="transmembrane region" description="Helical" evidence="8">
    <location>
        <begin position="141"/>
        <end position="158"/>
    </location>
</feature>
<feature type="transmembrane region" description="Helical" evidence="8">
    <location>
        <begin position="205"/>
        <end position="223"/>
    </location>
</feature>
<dbReference type="SUPFAM" id="SSF103481">
    <property type="entry name" value="Multidrug resistance efflux transporter EmrE"/>
    <property type="match status" value="2"/>
</dbReference>
<comment type="similarity">
    <text evidence="2">Belongs to the EamA transporter family.</text>
</comment>
<dbReference type="Proteomes" id="UP000095228">
    <property type="component" value="Chromosome"/>
</dbReference>
<dbReference type="InterPro" id="IPR037185">
    <property type="entry name" value="EmrE-like"/>
</dbReference>
<evidence type="ECO:0000259" key="9">
    <source>
        <dbReference type="Pfam" id="PF00892"/>
    </source>
</evidence>
<keyword evidence="3" id="KW-0813">Transport</keyword>
<keyword evidence="7 8" id="KW-0472">Membrane</keyword>
<evidence type="ECO:0000256" key="2">
    <source>
        <dbReference type="ARBA" id="ARBA00007362"/>
    </source>
</evidence>
<dbReference type="STRING" id="1838286.Verru16b_00954"/>
<dbReference type="NCBIfam" id="TIGR00688">
    <property type="entry name" value="rarD"/>
    <property type="match status" value="1"/>
</dbReference>
<dbReference type="InterPro" id="IPR000620">
    <property type="entry name" value="EamA_dom"/>
</dbReference>
<feature type="transmembrane region" description="Helical" evidence="8">
    <location>
        <begin position="235"/>
        <end position="252"/>
    </location>
</feature>
<evidence type="ECO:0000256" key="5">
    <source>
        <dbReference type="ARBA" id="ARBA00022692"/>
    </source>
</evidence>
<dbReference type="GO" id="GO:0005886">
    <property type="term" value="C:plasma membrane"/>
    <property type="evidence" value="ECO:0007669"/>
    <property type="project" value="UniProtKB-SubCell"/>
</dbReference>
<reference evidence="10 11" key="1">
    <citation type="submission" date="2016-06" db="EMBL/GenBank/DDBJ databases">
        <title>Three novel species with peptidoglycan cell walls form the new genus Lacunisphaera gen. nov. in the family Opitutaceae of the verrucomicrobial subdivision 4.</title>
        <authorList>
            <person name="Rast P."/>
            <person name="Gloeckner I."/>
            <person name="Jogler M."/>
            <person name="Boedeker C."/>
            <person name="Jeske O."/>
            <person name="Wiegand S."/>
            <person name="Reinhardt R."/>
            <person name="Schumann P."/>
            <person name="Rohde M."/>
            <person name="Spring S."/>
            <person name="Gloeckner F.O."/>
            <person name="Jogler C."/>
        </authorList>
    </citation>
    <scope>NUCLEOTIDE SEQUENCE [LARGE SCALE GENOMIC DNA]</scope>
    <source>
        <strain evidence="10 11">IG16b</strain>
    </source>
</reference>
<dbReference type="Pfam" id="PF00892">
    <property type="entry name" value="EamA"/>
    <property type="match status" value="1"/>
</dbReference>
<feature type="domain" description="EamA" evidence="9">
    <location>
        <begin position="4"/>
        <end position="135"/>
    </location>
</feature>
<protein>
    <submittedName>
        <fullName evidence="10">EamA-like transporter family protein</fullName>
    </submittedName>
</protein>
<dbReference type="PANTHER" id="PTHR22911:SF137">
    <property type="entry name" value="SOLUTE CARRIER FAMILY 35 MEMBER G2-RELATED"/>
    <property type="match status" value="1"/>
</dbReference>
<gene>
    <name evidence="10" type="ORF">Verru16b_00954</name>
</gene>
<comment type="subcellular location">
    <subcellularLocation>
        <location evidence="1">Cell membrane</location>
        <topology evidence="1">Multi-pass membrane protein</topology>
    </subcellularLocation>
</comment>
<evidence type="ECO:0000256" key="3">
    <source>
        <dbReference type="ARBA" id="ARBA00022448"/>
    </source>
</evidence>
<accession>A0A1D8ASR6</accession>
<dbReference type="InterPro" id="IPR004626">
    <property type="entry name" value="RarD"/>
</dbReference>
<keyword evidence="6 8" id="KW-1133">Transmembrane helix</keyword>
<evidence type="ECO:0000313" key="10">
    <source>
        <dbReference type="EMBL" id="AOS43896.1"/>
    </source>
</evidence>
<evidence type="ECO:0000256" key="7">
    <source>
        <dbReference type="ARBA" id="ARBA00023136"/>
    </source>
</evidence>
<feature type="transmembrane region" description="Helical" evidence="8">
    <location>
        <begin position="258"/>
        <end position="276"/>
    </location>
</feature>
<evidence type="ECO:0000256" key="8">
    <source>
        <dbReference type="SAM" id="Phobius"/>
    </source>
</evidence>
<feature type="transmembrane region" description="Helical" evidence="8">
    <location>
        <begin position="119"/>
        <end position="135"/>
    </location>
</feature>
<evidence type="ECO:0000256" key="6">
    <source>
        <dbReference type="ARBA" id="ARBA00022989"/>
    </source>
</evidence>
<organism evidence="10 11">
    <name type="scientific">Lacunisphaera limnophila</name>
    <dbReference type="NCBI Taxonomy" id="1838286"/>
    <lineage>
        <taxon>Bacteria</taxon>
        <taxon>Pseudomonadati</taxon>
        <taxon>Verrucomicrobiota</taxon>
        <taxon>Opitutia</taxon>
        <taxon>Opitutales</taxon>
        <taxon>Opitutaceae</taxon>
        <taxon>Lacunisphaera</taxon>
    </lineage>
</organism>
<evidence type="ECO:0000313" key="11">
    <source>
        <dbReference type="Proteomes" id="UP000095228"/>
    </source>
</evidence>
<dbReference type="AlphaFoldDB" id="A0A1D8ASR6"/>
<proteinExistence type="inferred from homology"/>
<keyword evidence="4" id="KW-1003">Cell membrane</keyword>
<evidence type="ECO:0000256" key="4">
    <source>
        <dbReference type="ARBA" id="ARBA00022475"/>
    </source>
</evidence>
<feature type="transmembrane region" description="Helical" evidence="8">
    <location>
        <begin position="170"/>
        <end position="190"/>
    </location>
</feature>
<evidence type="ECO:0000256" key="1">
    <source>
        <dbReference type="ARBA" id="ARBA00004651"/>
    </source>
</evidence>
<sequence length="293" mass="31606">MAAAAAGFLLWGIVPIYWKQMQGVSAPELIAHRIVWSLLFLCGILAWQRKFASLRPAFAGVRAAGLTFASALLITVNWTVYVWAVNAGHILETSLGYFLVPLMNVAIGSFLLHEKLRPLQWGAIGLAALGVVLLLLRVGHFPWIALVIASTWAAYGLLKKQSAQGPIAGLTAETIVLFPVAAGLLLWLAAHGGGALGHAPARTQAFVLSAGVITAVPLLLFAYGAQRMRLTSLGLLQYLAPSVQFLIGLFVYREPFDAARFQAFGLIWAGLVVYSADTFWAQRRQLLRAAGMT</sequence>
<feature type="transmembrane region" description="Helical" evidence="8">
    <location>
        <begin position="59"/>
        <end position="83"/>
    </location>
</feature>
<dbReference type="PANTHER" id="PTHR22911">
    <property type="entry name" value="ACYL-MALONYL CONDENSING ENZYME-RELATED"/>
    <property type="match status" value="1"/>
</dbReference>
<feature type="transmembrane region" description="Helical" evidence="8">
    <location>
        <begin position="31"/>
        <end position="47"/>
    </location>
</feature>